<dbReference type="InterPro" id="IPR038249">
    <property type="entry name" value="PolIII_tau_V_sf"/>
</dbReference>
<keyword evidence="8 11" id="KW-0067">ATP-binding</keyword>
<dbReference type="InterPro" id="IPR027417">
    <property type="entry name" value="P-loop_NTPase"/>
</dbReference>
<dbReference type="Gene3D" id="1.10.8.60">
    <property type="match status" value="1"/>
</dbReference>
<keyword evidence="9 11" id="KW-0239">DNA-directed DNA polymerase</keyword>
<dbReference type="InterPro" id="IPR045085">
    <property type="entry name" value="HLD_clamp_pol_III_gamma_tau"/>
</dbReference>
<evidence type="ECO:0000256" key="10">
    <source>
        <dbReference type="ARBA" id="ARBA00049244"/>
    </source>
</evidence>
<dbReference type="GO" id="GO:0009360">
    <property type="term" value="C:DNA polymerase III complex"/>
    <property type="evidence" value="ECO:0007669"/>
    <property type="project" value="InterPro"/>
</dbReference>
<dbReference type="InterPro" id="IPR008921">
    <property type="entry name" value="DNA_pol3_clamp-load_cplx_C"/>
</dbReference>
<dbReference type="GO" id="GO:0006261">
    <property type="term" value="P:DNA-templated DNA replication"/>
    <property type="evidence" value="ECO:0007669"/>
    <property type="project" value="TreeGrafter"/>
</dbReference>
<dbReference type="SMART" id="SM00382">
    <property type="entry name" value="AAA"/>
    <property type="match status" value="1"/>
</dbReference>
<dbReference type="Gene3D" id="1.20.272.10">
    <property type="match status" value="1"/>
</dbReference>
<dbReference type="Pfam" id="PF12169">
    <property type="entry name" value="DNA_pol3_gamma3"/>
    <property type="match status" value="1"/>
</dbReference>
<dbReference type="FunFam" id="3.40.50.300:FF:000014">
    <property type="entry name" value="DNA polymerase III subunit gamma/tau"/>
    <property type="match status" value="1"/>
</dbReference>
<comment type="similarity">
    <text evidence="1 11">Belongs to the DnaX/STICHEL family.</text>
</comment>
<evidence type="ECO:0000256" key="11">
    <source>
        <dbReference type="RuleBase" id="RU364063"/>
    </source>
</evidence>
<evidence type="ECO:0000259" key="13">
    <source>
        <dbReference type="SMART" id="SM00382"/>
    </source>
</evidence>
<organism evidence="14 15">
    <name type="scientific">SAR86 cluster bacterium SAR86E</name>
    <dbReference type="NCBI Taxonomy" id="1208365"/>
    <lineage>
        <taxon>Bacteria</taxon>
        <taxon>Pseudomonadati</taxon>
        <taxon>Pseudomonadota</taxon>
        <taxon>Gammaproteobacteria</taxon>
        <taxon>SAR86 cluster</taxon>
    </lineage>
</organism>
<comment type="caution">
    <text evidence="14">The sequence shown here is derived from an EMBL/GenBank/DDBJ whole genome shotgun (WGS) entry which is preliminary data.</text>
</comment>
<evidence type="ECO:0000256" key="12">
    <source>
        <dbReference type="SAM" id="MobiDB-lite"/>
    </source>
</evidence>
<feature type="region of interest" description="Disordered" evidence="12">
    <location>
        <begin position="363"/>
        <end position="383"/>
    </location>
</feature>
<name>K6GJ34_9GAMM</name>
<evidence type="ECO:0000313" key="14">
    <source>
        <dbReference type="EMBL" id="EKO37000.1"/>
    </source>
</evidence>
<dbReference type="SUPFAM" id="SSF48019">
    <property type="entry name" value="post-AAA+ oligomerization domain-like"/>
    <property type="match status" value="1"/>
</dbReference>
<dbReference type="GO" id="GO:0003677">
    <property type="term" value="F:DNA binding"/>
    <property type="evidence" value="ECO:0007669"/>
    <property type="project" value="InterPro"/>
</dbReference>
<feature type="domain" description="AAA+ ATPase" evidence="13">
    <location>
        <begin position="37"/>
        <end position="181"/>
    </location>
</feature>
<dbReference type="SUPFAM" id="SSF52540">
    <property type="entry name" value="P-loop containing nucleoside triphosphate hydrolases"/>
    <property type="match status" value="1"/>
</dbReference>
<comment type="catalytic activity">
    <reaction evidence="10 11">
        <text>DNA(n) + a 2'-deoxyribonucleoside 5'-triphosphate = DNA(n+1) + diphosphate</text>
        <dbReference type="Rhea" id="RHEA:22508"/>
        <dbReference type="Rhea" id="RHEA-COMP:17339"/>
        <dbReference type="Rhea" id="RHEA-COMP:17340"/>
        <dbReference type="ChEBI" id="CHEBI:33019"/>
        <dbReference type="ChEBI" id="CHEBI:61560"/>
        <dbReference type="ChEBI" id="CHEBI:173112"/>
        <dbReference type="EC" id="2.7.7.7"/>
    </reaction>
</comment>
<evidence type="ECO:0000256" key="4">
    <source>
        <dbReference type="ARBA" id="ARBA00022705"/>
    </source>
</evidence>
<evidence type="ECO:0000256" key="9">
    <source>
        <dbReference type="ARBA" id="ARBA00022932"/>
    </source>
</evidence>
<keyword evidence="6 11" id="KW-0547">Nucleotide-binding</keyword>
<proteinExistence type="inferred from homology"/>
<keyword evidence="7" id="KW-0862">Zinc</keyword>
<dbReference type="CDD" id="cd00009">
    <property type="entry name" value="AAA"/>
    <property type="match status" value="1"/>
</dbReference>
<dbReference type="NCBIfam" id="TIGR02397">
    <property type="entry name" value="dnaX_nterm"/>
    <property type="match status" value="1"/>
</dbReference>
<evidence type="ECO:0000256" key="1">
    <source>
        <dbReference type="ARBA" id="ARBA00006360"/>
    </source>
</evidence>
<dbReference type="EC" id="2.7.7.7" evidence="11"/>
<sequence length="549" mass="61179">MSYQVLARKYRPASFSEVVGQEHILQALENSITHNKLHQAYIFSGTRGVGKTTIARVFAKCLNCLNGDQPTISPCNECSACEEIKAGRHIEFLEVDAASRTGVDDMRELLESVQYKPANARYKIYLIDEVHMLSKSSFNALLKTLEEPPPHVIFLMATTEAEKVPKTVLSRCLQLNLKIIPESKIQAHISSLLDLESIKYDEESIRLIANSAQGSIRDGLTLLDQAIAHGNGSLNSDEVKALLGTIDQSYVIELLYKIIQTDGDGAYEALYKITELNVEYEQVLKILISIIHKISLHQQLDNSEDHSIQDLAKLIDPQITQLHYEIALNALSKFHIHPQPKQALELCILRMLAFQPMSESGLPKVEKKNPEITAPSKKIEAPDKNISIKPKSSIAIESNSLDHSTQEAVASEKNPPNNLNKSDMDMLEWNSVFGSLELSMFVNQVFSEFEFISMQNDVLKLKKSDDMINPTDSLKTEFIEALSSHFGSKIALEIESGDITLSPAAAQENAVKDQLNKDKNALLENPAIQDIISSFDGKIVDESIKKINQ</sequence>
<dbReference type="GO" id="GO:0046872">
    <property type="term" value="F:metal ion binding"/>
    <property type="evidence" value="ECO:0007669"/>
    <property type="project" value="UniProtKB-KW"/>
</dbReference>
<comment type="function">
    <text evidence="11">DNA polymerase III is a complex, multichain enzyme responsible for most of the replicative synthesis in bacteria. This DNA polymerase also exhibits 3' to 5' exonuclease activity.</text>
</comment>
<dbReference type="CDD" id="cd18137">
    <property type="entry name" value="HLD_clamp_pol_III_gamma_tau"/>
    <property type="match status" value="1"/>
</dbReference>
<dbReference type="PATRIC" id="fig|1208365.4.peg.389"/>
<evidence type="ECO:0000313" key="15">
    <source>
        <dbReference type="Proteomes" id="UP000010310"/>
    </source>
</evidence>
<reference evidence="14 15" key="1">
    <citation type="submission" date="2012-09" db="EMBL/GenBank/DDBJ databases">
        <authorList>
            <person name="Dupont C.L."/>
            <person name="Rusch D.B."/>
            <person name="Lombardo M.-J."/>
            <person name="Novotny M."/>
            <person name="Yee-Greenbaum J."/>
            <person name="Laskin R."/>
        </authorList>
    </citation>
    <scope>NUCLEOTIDE SEQUENCE [LARGE SCALE GENOMIC DNA]</scope>
    <source>
        <strain evidence="14">SAR86E</strain>
    </source>
</reference>
<evidence type="ECO:0000256" key="6">
    <source>
        <dbReference type="ARBA" id="ARBA00022741"/>
    </source>
</evidence>
<keyword evidence="15" id="KW-1185">Reference proteome</keyword>
<keyword evidence="5" id="KW-0479">Metal-binding</keyword>
<dbReference type="EMBL" id="AMWX01000001">
    <property type="protein sequence ID" value="EKO37000.1"/>
    <property type="molecule type" value="Genomic_DNA"/>
</dbReference>
<dbReference type="AlphaFoldDB" id="K6GJ34"/>
<evidence type="ECO:0000256" key="8">
    <source>
        <dbReference type="ARBA" id="ARBA00022840"/>
    </source>
</evidence>
<evidence type="ECO:0000256" key="5">
    <source>
        <dbReference type="ARBA" id="ARBA00022723"/>
    </source>
</evidence>
<dbReference type="Gene3D" id="3.40.50.300">
    <property type="entry name" value="P-loop containing nucleotide triphosphate hydrolases"/>
    <property type="match status" value="1"/>
</dbReference>
<dbReference type="Pfam" id="PF22608">
    <property type="entry name" value="DNAX_ATPase_lid"/>
    <property type="match status" value="1"/>
</dbReference>
<comment type="subunit">
    <text evidence="11">DNA polymerase III contains a core (composed of alpha, epsilon and theta chains) that associates with a tau subunit. This core dimerizes to form the POLIII' complex. PolIII' associates with the gamma complex (composed of gamma, delta, delta', psi and chi chains) and with the beta chain to form the complete DNA polymerase III complex.</text>
</comment>
<dbReference type="PANTHER" id="PTHR11669:SF0">
    <property type="entry name" value="PROTEIN STICHEL-LIKE 2"/>
    <property type="match status" value="1"/>
</dbReference>
<dbReference type="Proteomes" id="UP000010310">
    <property type="component" value="Unassembled WGS sequence"/>
</dbReference>
<evidence type="ECO:0000256" key="3">
    <source>
        <dbReference type="ARBA" id="ARBA00022695"/>
    </source>
</evidence>
<dbReference type="Pfam" id="PF13177">
    <property type="entry name" value="DNA_pol3_delta2"/>
    <property type="match status" value="1"/>
</dbReference>
<dbReference type="STRING" id="1208365.B273_0394"/>
<protein>
    <recommendedName>
        <fullName evidence="11">DNA polymerase III subunit gamma/tau</fullName>
        <ecNumber evidence="11">2.7.7.7</ecNumber>
    </recommendedName>
</protein>
<accession>K6GJ34</accession>
<keyword evidence="2 11" id="KW-0808">Transferase</keyword>
<gene>
    <name evidence="11 14" type="primary">dnaX</name>
    <name evidence="14" type="ORF">B273_0394</name>
</gene>
<feature type="region of interest" description="Disordered" evidence="12">
    <location>
        <begin position="399"/>
        <end position="420"/>
    </location>
</feature>
<dbReference type="InterPro" id="IPR003593">
    <property type="entry name" value="AAA+_ATPase"/>
</dbReference>
<dbReference type="GO" id="GO:0005524">
    <property type="term" value="F:ATP binding"/>
    <property type="evidence" value="ECO:0007669"/>
    <property type="project" value="UniProtKB-KW"/>
</dbReference>
<dbReference type="Gene3D" id="3.30.300.150">
    <property type="entry name" value="DNA polymerase III, tau subunit, domain V"/>
    <property type="match status" value="1"/>
</dbReference>
<dbReference type="PANTHER" id="PTHR11669">
    <property type="entry name" value="REPLICATION FACTOR C / DNA POLYMERASE III GAMMA-TAU SUBUNIT"/>
    <property type="match status" value="1"/>
</dbReference>
<dbReference type="GO" id="GO:0003887">
    <property type="term" value="F:DNA-directed DNA polymerase activity"/>
    <property type="evidence" value="ECO:0007669"/>
    <property type="project" value="UniProtKB-KW"/>
</dbReference>
<evidence type="ECO:0000256" key="2">
    <source>
        <dbReference type="ARBA" id="ARBA00022679"/>
    </source>
</evidence>
<keyword evidence="3 11" id="KW-0548">Nucleotidyltransferase</keyword>
<dbReference type="InterPro" id="IPR050238">
    <property type="entry name" value="DNA_Rep/Repair_Clamp_Loader"/>
</dbReference>
<keyword evidence="4 11" id="KW-0235">DNA replication</keyword>
<dbReference type="InterPro" id="IPR022754">
    <property type="entry name" value="DNA_pol_III_gamma-3"/>
</dbReference>
<evidence type="ECO:0000256" key="7">
    <source>
        <dbReference type="ARBA" id="ARBA00022833"/>
    </source>
</evidence>
<dbReference type="InterPro" id="IPR012763">
    <property type="entry name" value="DNA_pol_III_sug/sutau_N"/>
</dbReference>